<gene>
    <name evidence="5" type="ORF">N7517_004323</name>
</gene>
<evidence type="ECO:0000313" key="6">
    <source>
        <dbReference type="Proteomes" id="UP001147752"/>
    </source>
</evidence>
<keyword evidence="3" id="KW-0539">Nucleus</keyword>
<dbReference type="EMBL" id="JAPZBT010000002">
    <property type="protein sequence ID" value="KAJ5372317.1"/>
    <property type="molecule type" value="Genomic_DNA"/>
</dbReference>
<dbReference type="PANTHER" id="PTHR47424:SF15">
    <property type="entry name" value="ZN(II)2CYS6 TRANSCRIPTION FACTOR (EUROFUNG)"/>
    <property type="match status" value="1"/>
</dbReference>
<evidence type="ECO:0000256" key="1">
    <source>
        <dbReference type="ARBA" id="ARBA00023015"/>
    </source>
</evidence>
<evidence type="ECO:0000256" key="2">
    <source>
        <dbReference type="ARBA" id="ARBA00023163"/>
    </source>
</evidence>
<keyword evidence="6" id="KW-1185">Reference proteome</keyword>
<keyword evidence="1" id="KW-0805">Transcription regulation</keyword>
<accession>A0A9W9S610</accession>
<dbReference type="OrthoDB" id="2571985at2759"/>
<dbReference type="GeneID" id="81461236"/>
<dbReference type="GO" id="GO:0000978">
    <property type="term" value="F:RNA polymerase II cis-regulatory region sequence-specific DNA binding"/>
    <property type="evidence" value="ECO:0007669"/>
    <property type="project" value="TreeGrafter"/>
</dbReference>
<feature type="compositionally biased region" description="Polar residues" evidence="4">
    <location>
        <begin position="101"/>
        <end position="125"/>
    </location>
</feature>
<dbReference type="RefSeq" id="XP_056578303.1">
    <property type="nucleotide sequence ID" value="XM_056722053.1"/>
</dbReference>
<dbReference type="GO" id="GO:0000435">
    <property type="term" value="P:positive regulation of transcription from RNA polymerase II promoter by galactose"/>
    <property type="evidence" value="ECO:0007669"/>
    <property type="project" value="TreeGrafter"/>
</dbReference>
<reference evidence="5" key="2">
    <citation type="journal article" date="2023" name="IMA Fungus">
        <title>Comparative genomic study of the Penicillium genus elucidates a diverse pangenome and 15 lateral gene transfer events.</title>
        <authorList>
            <person name="Petersen C."/>
            <person name="Sorensen T."/>
            <person name="Nielsen M.R."/>
            <person name="Sondergaard T.E."/>
            <person name="Sorensen J.L."/>
            <person name="Fitzpatrick D.A."/>
            <person name="Frisvad J.C."/>
            <person name="Nielsen K.L."/>
        </authorList>
    </citation>
    <scope>NUCLEOTIDE SEQUENCE</scope>
    <source>
        <strain evidence="5">IBT 3081</strain>
    </source>
</reference>
<dbReference type="AlphaFoldDB" id="A0A9W9S610"/>
<proteinExistence type="predicted"/>
<dbReference type="PANTHER" id="PTHR47424">
    <property type="entry name" value="REGULATORY PROTEIN GAL4"/>
    <property type="match status" value="1"/>
</dbReference>
<feature type="region of interest" description="Disordered" evidence="4">
    <location>
        <begin position="90"/>
        <end position="127"/>
    </location>
</feature>
<name>A0A9W9S610_9EURO</name>
<reference evidence="5" key="1">
    <citation type="submission" date="2022-12" db="EMBL/GenBank/DDBJ databases">
        <authorList>
            <person name="Petersen C."/>
        </authorList>
    </citation>
    <scope>NUCLEOTIDE SEQUENCE</scope>
    <source>
        <strain evidence="5">IBT 3081</strain>
    </source>
</reference>
<evidence type="ECO:0000313" key="5">
    <source>
        <dbReference type="EMBL" id="KAJ5372317.1"/>
    </source>
</evidence>
<dbReference type="InterPro" id="IPR051127">
    <property type="entry name" value="Fungal_SecMet_Regulators"/>
</dbReference>
<evidence type="ECO:0000256" key="4">
    <source>
        <dbReference type="SAM" id="MobiDB-lite"/>
    </source>
</evidence>
<keyword evidence="2" id="KW-0804">Transcription</keyword>
<dbReference type="CDD" id="cd12148">
    <property type="entry name" value="fungal_TF_MHR"/>
    <property type="match status" value="1"/>
</dbReference>
<protein>
    <submittedName>
        <fullName evidence="5">Transcriptional regulator family: Fungal Specific TF</fullName>
    </submittedName>
</protein>
<evidence type="ECO:0000256" key="3">
    <source>
        <dbReference type="ARBA" id="ARBA00023242"/>
    </source>
</evidence>
<dbReference type="GO" id="GO:0000981">
    <property type="term" value="F:DNA-binding transcription factor activity, RNA polymerase II-specific"/>
    <property type="evidence" value="ECO:0007669"/>
    <property type="project" value="TreeGrafter"/>
</dbReference>
<organism evidence="5 6">
    <name type="scientific">Penicillium concentricum</name>
    <dbReference type="NCBI Taxonomy" id="293559"/>
    <lineage>
        <taxon>Eukaryota</taxon>
        <taxon>Fungi</taxon>
        <taxon>Dikarya</taxon>
        <taxon>Ascomycota</taxon>
        <taxon>Pezizomycotina</taxon>
        <taxon>Eurotiomycetes</taxon>
        <taxon>Eurotiomycetidae</taxon>
        <taxon>Eurotiales</taxon>
        <taxon>Aspergillaceae</taxon>
        <taxon>Penicillium</taxon>
    </lineage>
</organism>
<comment type="caution">
    <text evidence="5">The sequence shown here is derived from an EMBL/GenBank/DDBJ whole genome shotgun (WGS) entry which is preliminary data.</text>
</comment>
<dbReference type="Proteomes" id="UP001147752">
    <property type="component" value="Unassembled WGS sequence"/>
</dbReference>
<dbReference type="GO" id="GO:0005634">
    <property type="term" value="C:nucleus"/>
    <property type="evidence" value="ECO:0007669"/>
    <property type="project" value="TreeGrafter"/>
</dbReference>
<sequence>MGYPLAQHPSQLRDRPHAVNTTPQATIASARSPDASQTSISELGDAASRDGLSGVNLHTNGTEFYGNSSNLAFLGNLYARAQNQELVDQTHFDRTPRKMPNSPTYTNPRSQALSPETSPNKTDQGNDLEESFHRLTDNTQIEIEKAFIGSYFANKHYIHPLLSKSAFMQRCENEAWPISNRQSLFRGATKFSGLYFAVVALGAINASPNETSLLEHFCQQFADPCRTRQAQRRPGLTALDFAKFFFSLAKRTLGDLFESSCLETAQTLLLLVDADDLDPDAEDHDIAMIPAMVALAQIMSEASHQLYHSMQRSITEKSRLAMALDHRLLEWKATLPAFLNIDAHALNDPEWAFKQKLVLRLRYYNTRILIHRPFLVAATANTDTPPPDLCAHLHICLTAARMSINMQYESFMHRIYIRTWWYNTTYALYGSMILLHLILSNYPGLPNDELLEDVEKSLEIFSSMDDIIVARRCAEMLREVLNVARTCLERRRRSTDRSQSQRQLTRFGLLDTSSAGMLNSPQATLDAIPLARKHPTPSSTPIGSEIALPAATLSTHTHGLSLDTPSSILEQHTDTDDGDFFFSLFSNGIQTQPDRSRADMLANLVDPSVLEDFAFGGGNEFSLF</sequence>